<evidence type="ECO:0000256" key="2">
    <source>
        <dbReference type="PROSITE-ProRule" id="PRU00703"/>
    </source>
</evidence>
<dbReference type="PROSITE" id="PS51371">
    <property type="entry name" value="CBS"/>
    <property type="match status" value="2"/>
</dbReference>
<protein>
    <submittedName>
        <fullName evidence="4">Acetoin utilization protein AcuB</fullName>
    </submittedName>
</protein>
<dbReference type="PANTHER" id="PTHR48108">
    <property type="entry name" value="CBS DOMAIN-CONTAINING PROTEIN CBSX2, CHLOROPLASTIC"/>
    <property type="match status" value="1"/>
</dbReference>
<organism evidence="4 5">
    <name type="scientific">Desulfacinum hydrothermale DSM 13146</name>
    <dbReference type="NCBI Taxonomy" id="1121390"/>
    <lineage>
        <taxon>Bacteria</taxon>
        <taxon>Pseudomonadati</taxon>
        <taxon>Thermodesulfobacteriota</taxon>
        <taxon>Syntrophobacteria</taxon>
        <taxon>Syntrophobacterales</taxon>
        <taxon>Syntrophobacteraceae</taxon>
        <taxon>Desulfacinum</taxon>
    </lineage>
</organism>
<dbReference type="STRING" id="1121390.SAMN02746041_02689"/>
<proteinExistence type="predicted"/>
<dbReference type="PANTHER" id="PTHR48108:SF34">
    <property type="entry name" value="CBS DOMAIN-CONTAINING PROTEIN YHCV"/>
    <property type="match status" value="1"/>
</dbReference>
<evidence type="ECO:0000259" key="3">
    <source>
        <dbReference type="PROSITE" id="PS51371"/>
    </source>
</evidence>
<dbReference type="RefSeq" id="WP_084058614.1">
    <property type="nucleotide sequence ID" value="NZ_FWXF01000017.1"/>
</dbReference>
<keyword evidence="2" id="KW-0129">CBS domain</keyword>
<dbReference type="Proteomes" id="UP000192783">
    <property type="component" value="Unassembled WGS sequence"/>
</dbReference>
<evidence type="ECO:0000313" key="5">
    <source>
        <dbReference type="Proteomes" id="UP000192783"/>
    </source>
</evidence>
<dbReference type="CDD" id="cd04584">
    <property type="entry name" value="CBS_pair_AcuB_like"/>
    <property type="match status" value="1"/>
</dbReference>
<dbReference type="AlphaFoldDB" id="A0A1W1XSU2"/>
<accession>A0A1W1XSU2</accession>
<evidence type="ECO:0000256" key="1">
    <source>
        <dbReference type="ARBA" id="ARBA00022737"/>
    </source>
</evidence>
<reference evidence="4 5" key="1">
    <citation type="submission" date="2017-04" db="EMBL/GenBank/DDBJ databases">
        <authorList>
            <person name="Afonso C.L."/>
            <person name="Miller P.J."/>
            <person name="Scott M.A."/>
            <person name="Spackman E."/>
            <person name="Goraichik I."/>
            <person name="Dimitrov K.M."/>
            <person name="Suarez D.L."/>
            <person name="Swayne D.E."/>
        </authorList>
    </citation>
    <scope>NUCLEOTIDE SEQUENCE [LARGE SCALE GENOMIC DNA]</scope>
    <source>
        <strain evidence="4 5">DSM 13146</strain>
    </source>
</reference>
<keyword evidence="1" id="KW-0677">Repeat</keyword>
<dbReference type="Gene3D" id="3.10.580.10">
    <property type="entry name" value="CBS-domain"/>
    <property type="match status" value="1"/>
</dbReference>
<feature type="domain" description="CBS" evidence="3">
    <location>
        <begin position="71"/>
        <end position="129"/>
    </location>
</feature>
<name>A0A1W1XSU2_9BACT</name>
<evidence type="ECO:0000313" key="4">
    <source>
        <dbReference type="EMBL" id="SMC26621.1"/>
    </source>
</evidence>
<dbReference type="InterPro" id="IPR000644">
    <property type="entry name" value="CBS_dom"/>
</dbReference>
<dbReference type="OrthoDB" id="9780653at2"/>
<dbReference type="InterPro" id="IPR051462">
    <property type="entry name" value="CBS_domain-containing"/>
</dbReference>
<dbReference type="SMART" id="SM00116">
    <property type="entry name" value="CBS"/>
    <property type="match status" value="2"/>
</dbReference>
<dbReference type="EMBL" id="FWXF01000017">
    <property type="protein sequence ID" value="SMC26621.1"/>
    <property type="molecule type" value="Genomic_DNA"/>
</dbReference>
<feature type="domain" description="CBS" evidence="3">
    <location>
        <begin position="7"/>
        <end position="65"/>
    </location>
</feature>
<sequence>MIVRHWMTTRVVSTRKEASVQEAMAVMKRHSIRHLPVLDSQGRLEGWVTDADLRSVLIASMLEDLTVQDVMVRSPHTVDPDEALERAAKLILEKKIGGLPVVRDEKLVGVITVIDILSAFITMLGLMESSSRVDVKLAHGAPSLESVTRLLEKNGAEIISVCQLRQLQEAEPIYSFRFKKRELEGIVQTLTKEGIQVLSAEA</sequence>
<dbReference type="Pfam" id="PF00571">
    <property type="entry name" value="CBS"/>
    <property type="match status" value="2"/>
</dbReference>
<gene>
    <name evidence="4" type="ORF">SAMN02746041_02689</name>
</gene>
<keyword evidence="5" id="KW-1185">Reference proteome</keyword>
<dbReference type="SUPFAM" id="SSF54631">
    <property type="entry name" value="CBS-domain pair"/>
    <property type="match status" value="1"/>
</dbReference>
<dbReference type="InterPro" id="IPR046342">
    <property type="entry name" value="CBS_dom_sf"/>
</dbReference>